<keyword evidence="5 6" id="KW-0100">Branched-chain amino acid biosynthesis</keyword>
<dbReference type="EMBL" id="DSDY01000049">
    <property type="protein sequence ID" value="HDS10269.1"/>
    <property type="molecule type" value="Genomic_DNA"/>
</dbReference>
<dbReference type="HAMAP" id="MF_01032">
    <property type="entry name" value="LeuD_type2"/>
    <property type="match status" value="1"/>
</dbReference>
<dbReference type="Gene3D" id="3.20.19.10">
    <property type="entry name" value="Aconitase, domain 4"/>
    <property type="match status" value="1"/>
</dbReference>
<proteinExistence type="inferred from homology"/>
<dbReference type="InterPro" id="IPR050075">
    <property type="entry name" value="LeuD"/>
</dbReference>
<keyword evidence="4 6" id="KW-0456">Lyase</keyword>
<comment type="function">
    <text evidence="6">Catalyzes the isomerization between 2-isopropylmalate and 3-isopropylmalate, via the formation of 2-isopropylmaleate.</text>
</comment>
<comment type="caution">
    <text evidence="8">The sequence shown here is derived from an EMBL/GenBank/DDBJ whole genome shotgun (WGS) entry which is preliminary data.</text>
</comment>
<comment type="catalytic activity">
    <reaction evidence="6">
        <text>(2R,3S)-3-isopropylmalate = (2S)-2-isopropylmalate</text>
        <dbReference type="Rhea" id="RHEA:32287"/>
        <dbReference type="ChEBI" id="CHEBI:1178"/>
        <dbReference type="ChEBI" id="CHEBI:35121"/>
        <dbReference type="EC" id="4.2.1.33"/>
    </reaction>
</comment>
<evidence type="ECO:0000256" key="6">
    <source>
        <dbReference type="HAMAP-Rule" id="MF_01032"/>
    </source>
</evidence>
<keyword evidence="3 6" id="KW-0028">Amino-acid biosynthesis</keyword>
<dbReference type="Pfam" id="PF00694">
    <property type="entry name" value="Aconitase_C"/>
    <property type="match status" value="1"/>
</dbReference>
<name>A0A7C1I6Y0_9CREN</name>
<evidence type="ECO:0000256" key="3">
    <source>
        <dbReference type="ARBA" id="ARBA00022605"/>
    </source>
</evidence>
<evidence type="ECO:0000256" key="5">
    <source>
        <dbReference type="ARBA" id="ARBA00023304"/>
    </source>
</evidence>
<dbReference type="InterPro" id="IPR015928">
    <property type="entry name" value="Aconitase/3IPM_dehydase_swvl"/>
</dbReference>
<dbReference type="GO" id="GO:0003861">
    <property type="term" value="F:3-isopropylmalate dehydratase activity"/>
    <property type="evidence" value="ECO:0007669"/>
    <property type="project" value="UniProtKB-UniRule"/>
</dbReference>
<dbReference type="GO" id="GO:0009098">
    <property type="term" value="P:L-leucine biosynthetic process"/>
    <property type="evidence" value="ECO:0007669"/>
    <property type="project" value="UniProtKB-UniRule"/>
</dbReference>
<gene>
    <name evidence="6" type="primary">leuD</name>
    <name evidence="8" type="ORF">ENO04_01405</name>
</gene>
<dbReference type="PANTHER" id="PTHR43345">
    <property type="entry name" value="3-ISOPROPYLMALATE DEHYDRATASE SMALL SUBUNIT 2-RELATED-RELATED"/>
    <property type="match status" value="1"/>
</dbReference>
<dbReference type="NCBIfam" id="TIGR02087">
    <property type="entry name" value="LEUD_arch"/>
    <property type="match status" value="1"/>
</dbReference>
<evidence type="ECO:0000313" key="8">
    <source>
        <dbReference type="EMBL" id="HDS10269.1"/>
    </source>
</evidence>
<evidence type="ECO:0000259" key="7">
    <source>
        <dbReference type="Pfam" id="PF00694"/>
    </source>
</evidence>
<feature type="domain" description="Aconitase A/isopropylmalate dehydratase small subunit swivel" evidence="7">
    <location>
        <begin position="58"/>
        <end position="107"/>
    </location>
</feature>
<dbReference type="SUPFAM" id="SSF52016">
    <property type="entry name" value="LeuD/IlvD-like"/>
    <property type="match status" value="1"/>
</dbReference>
<dbReference type="EC" id="4.2.1.33" evidence="6"/>
<dbReference type="InterPro" id="IPR000573">
    <property type="entry name" value="AconitaseA/IPMdHydase_ssu_swvl"/>
</dbReference>
<comment type="subunit">
    <text evidence="6">Heterodimer of LeuC and LeuD.</text>
</comment>
<protein>
    <recommendedName>
        <fullName evidence="6">3-isopropylmalate dehydratase small subunit</fullName>
        <ecNumber evidence="6">4.2.1.33</ecNumber>
    </recommendedName>
    <alternativeName>
        <fullName evidence="6">Alpha-IPM isomerase</fullName>
        <shortName evidence="6">IPMI</shortName>
    </alternativeName>
    <alternativeName>
        <fullName evidence="6">Isopropylmalate isomerase</fullName>
    </alternativeName>
</protein>
<sequence>MTVENYVIRGRVWKLGDNITTDHIISGKHKFAFIDDVNKMLPYLFEEVIPGFINKVSPGDIIVAGSNFGIGSSREQAPRLIKLSGISAIVAKNFARIFYRNSINIGLPLIEARKIPDITDNGDIITIDLKKSIVINETKNVVEQVKPFPQLVLNILLNGGIINLLKNKGLDAI</sequence>
<reference evidence="8" key="1">
    <citation type="journal article" date="2020" name="mSystems">
        <title>Genome- and Community-Level Interaction Insights into Carbon Utilization and Element Cycling Functions of Hydrothermarchaeota in Hydrothermal Sediment.</title>
        <authorList>
            <person name="Zhou Z."/>
            <person name="Liu Y."/>
            <person name="Xu W."/>
            <person name="Pan J."/>
            <person name="Luo Z.H."/>
            <person name="Li M."/>
        </authorList>
    </citation>
    <scope>NUCLEOTIDE SEQUENCE [LARGE SCALE GENOMIC DNA]</scope>
    <source>
        <strain evidence="8">SpSt-123</strain>
    </source>
</reference>
<dbReference type="PANTHER" id="PTHR43345:SF2">
    <property type="entry name" value="3-ISOPROPYLMALATE DEHYDRATASE SMALL SUBUNIT 1"/>
    <property type="match status" value="1"/>
</dbReference>
<comment type="pathway">
    <text evidence="6">Amino-acid biosynthesis; L-leucine biosynthesis; L-leucine from 3-methyl-2-oxobutanoate: step 2/4.</text>
</comment>
<evidence type="ECO:0000256" key="1">
    <source>
        <dbReference type="ARBA" id="ARBA00009869"/>
    </source>
</evidence>
<evidence type="ECO:0000256" key="2">
    <source>
        <dbReference type="ARBA" id="ARBA00022430"/>
    </source>
</evidence>
<accession>A0A7C1I6Y0</accession>
<dbReference type="AlphaFoldDB" id="A0A7C1I6Y0"/>
<keyword evidence="2 6" id="KW-0432">Leucine biosynthesis</keyword>
<organism evidence="8">
    <name type="scientific">Fervidicoccus fontis</name>
    <dbReference type="NCBI Taxonomy" id="683846"/>
    <lineage>
        <taxon>Archaea</taxon>
        <taxon>Thermoproteota</taxon>
        <taxon>Thermoprotei</taxon>
        <taxon>Fervidicoccales</taxon>
        <taxon>Fervidicoccaceae</taxon>
        <taxon>Fervidicoccus</taxon>
    </lineage>
</organism>
<dbReference type="UniPathway" id="UPA00048">
    <property type="reaction ID" value="UER00071"/>
</dbReference>
<evidence type="ECO:0000256" key="4">
    <source>
        <dbReference type="ARBA" id="ARBA00023239"/>
    </source>
</evidence>
<dbReference type="InterPro" id="IPR011827">
    <property type="entry name" value="LeuD_type2/HacB/DmdB"/>
</dbReference>
<comment type="similarity">
    <text evidence="1 6">Belongs to the LeuD family. LeuD type 2 subfamily.</text>
</comment>